<dbReference type="EMBL" id="JAINDJ010000005">
    <property type="protein sequence ID" value="KAG9446371.1"/>
    <property type="molecule type" value="Genomic_DNA"/>
</dbReference>
<protein>
    <submittedName>
        <fullName evidence="3">Uncharacterized protein</fullName>
    </submittedName>
</protein>
<feature type="coiled-coil region" evidence="1">
    <location>
        <begin position="36"/>
        <end position="70"/>
    </location>
</feature>
<reference evidence="3 4" key="1">
    <citation type="submission" date="2021-07" db="EMBL/GenBank/DDBJ databases">
        <title>The Aristolochia fimbriata genome: insights into angiosperm evolution, floral development and chemical biosynthesis.</title>
        <authorList>
            <person name="Jiao Y."/>
        </authorList>
    </citation>
    <scope>NUCLEOTIDE SEQUENCE [LARGE SCALE GENOMIC DNA]</scope>
    <source>
        <strain evidence="3">IBCAS-2021</strain>
        <tissue evidence="3">Leaf</tissue>
    </source>
</reference>
<keyword evidence="1" id="KW-0175">Coiled coil</keyword>
<feature type="region of interest" description="Disordered" evidence="2">
    <location>
        <begin position="76"/>
        <end position="98"/>
    </location>
</feature>
<evidence type="ECO:0000313" key="4">
    <source>
        <dbReference type="Proteomes" id="UP000825729"/>
    </source>
</evidence>
<name>A0AAV7EF32_ARIFI</name>
<evidence type="ECO:0000313" key="3">
    <source>
        <dbReference type="EMBL" id="KAG9446371.1"/>
    </source>
</evidence>
<gene>
    <name evidence="3" type="ORF">H6P81_012499</name>
</gene>
<sequence>MKGMKDKLDNISIMNRELIVKLNESEASQKFLQLDVMKRDELLKLQEKQIEELQKELNSIKLILKNLEKGKGKLDEILSSGKPSGDKRGLGYGGSTPRTQTVFVKEGCVQGGVPDGVPHIDSEKDDRCFEFLEGTLSMCVV</sequence>
<proteinExistence type="predicted"/>
<evidence type="ECO:0000256" key="1">
    <source>
        <dbReference type="SAM" id="Coils"/>
    </source>
</evidence>
<keyword evidence="4" id="KW-1185">Reference proteome</keyword>
<organism evidence="3 4">
    <name type="scientific">Aristolochia fimbriata</name>
    <name type="common">White veined hardy Dutchman's pipe vine</name>
    <dbReference type="NCBI Taxonomy" id="158543"/>
    <lineage>
        <taxon>Eukaryota</taxon>
        <taxon>Viridiplantae</taxon>
        <taxon>Streptophyta</taxon>
        <taxon>Embryophyta</taxon>
        <taxon>Tracheophyta</taxon>
        <taxon>Spermatophyta</taxon>
        <taxon>Magnoliopsida</taxon>
        <taxon>Magnoliidae</taxon>
        <taxon>Piperales</taxon>
        <taxon>Aristolochiaceae</taxon>
        <taxon>Aristolochia</taxon>
    </lineage>
</organism>
<comment type="caution">
    <text evidence="3">The sequence shown here is derived from an EMBL/GenBank/DDBJ whole genome shotgun (WGS) entry which is preliminary data.</text>
</comment>
<accession>A0AAV7EF32</accession>
<dbReference type="AlphaFoldDB" id="A0AAV7EF32"/>
<dbReference type="Proteomes" id="UP000825729">
    <property type="component" value="Unassembled WGS sequence"/>
</dbReference>
<evidence type="ECO:0000256" key="2">
    <source>
        <dbReference type="SAM" id="MobiDB-lite"/>
    </source>
</evidence>